<keyword evidence="5" id="KW-1185">Reference proteome</keyword>
<evidence type="ECO:0000256" key="1">
    <source>
        <dbReference type="ARBA" id="ARBA00023284"/>
    </source>
</evidence>
<dbReference type="GO" id="GO:0016209">
    <property type="term" value="F:antioxidant activity"/>
    <property type="evidence" value="ECO:0007669"/>
    <property type="project" value="InterPro"/>
</dbReference>
<dbReference type="AlphaFoldDB" id="A0A3E1F2J9"/>
<dbReference type="OrthoDB" id="9815205at2"/>
<sequence>MKNLSLLISTVFLMFTANSFAQGNDKGLLEKSIPEVQLKNTVGDVINTAKLHNDGKPMIISFWATWCTPCKKELNTIHDLYIDWQDETGVRLVAVSIDDNKTASRVVPYVDSKSWEYEILLDPNGDFKRAMGVNNVPHTFLIDGNGKIVYSHNNYAPGDEYELYDHVLELTEEK</sequence>
<feature type="chain" id="PRO_5017534274" evidence="2">
    <location>
        <begin position="22"/>
        <end position="174"/>
    </location>
</feature>
<evidence type="ECO:0000256" key="2">
    <source>
        <dbReference type="SAM" id="SignalP"/>
    </source>
</evidence>
<dbReference type="InterPro" id="IPR000866">
    <property type="entry name" value="AhpC/TSA"/>
</dbReference>
<organism evidence="4 5">
    <name type="scientific">Brumimicrobium aurantiacum</name>
    <dbReference type="NCBI Taxonomy" id="1737063"/>
    <lineage>
        <taxon>Bacteria</taxon>
        <taxon>Pseudomonadati</taxon>
        <taxon>Bacteroidota</taxon>
        <taxon>Flavobacteriia</taxon>
        <taxon>Flavobacteriales</taxon>
        <taxon>Crocinitomicaceae</taxon>
        <taxon>Brumimicrobium</taxon>
    </lineage>
</organism>
<dbReference type="Proteomes" id="UP000257127">
    <property type="component" value="Unassembled WGS sequence"/>
</dbReference>
<dbReference type="CDD" id="cd02966">
    <property type="entry name" value="TlpA_like_family"/>
    <property type="match status" value="1"/>
</dbReference>
<dbReference type="EMBL" id="QURB01000001">
    <property type="protein sequence ID" value="RFC55937.1"/>
    <property type="molecule type" value="Genomic_DNA"/>
</dbReference>
<dbReference type="InterPro" id="IPR050553">
    <property type="entry name" value="Thioredoxin_ResA/DsbE_sf"/>
</dbReference>
<accession>A0A3E1F2J9</accession>
<evidence type="ECO:0000313" key="4">
    <source>
        <dbReference type="EMBL" id="RFC55937.1"/>
    </source>
</evidence>
<dbReference type="Gene3D" id="3.40.30.10">
    <property type="entry name" value="Glutaredoxin"/>
    <property type="match status" value="1"/>
</dbReference>
<comment type="caution">
    <text evidence="4">The sequence shown here is derived from an EMBL/GenBank/DDBJ whole genome shotgun (WGS) entry which is preliminary data.</text>
</comment>
<name>A0A3E1F2J9_9FLAO</name>
<proteinExistence type="predicted"/>
<dbReference type="PANTHER" id="PTHR42852:SF17">
    <property type="entry name" value="THIOREDOXIN-LIKE PROTEIN HI_1115"/>
    <property type="match status" value="1"/>
</dbReference>
<reference evidence="4 5" key="1">
    <citation type="submission" date="2018-08" db="EMBL/GenBank/DDBJ databases">
        <title>The draft genome squence of Brumimicrobium sp. N62.</title>
        <authorList>
            <person name="Du Z.-J."/>
            <person name="Luo H.-R."/>
        </authorList>
    </citation>
    <scope>NUCLEOTIDE SEQUENCE [LARGE SCALE GENOMIC DNA]</scope>
    <source>
        <strain evidence="4 5">N62</strain>
    </source>
</reference>
<evidence type="ECO:0000259" key="3">
    <source>
        <dbReference type="PROSITE" id="PS51352"/>
    </source>
</evidence>
<dbReference type="RefSeq" id="WP_116879772.1">
    <property type="nucleotide sequence ID" value="NZ_QURB01000001.1"/>
</dbReference>
<keyword evidence="2" id="KW-0732">Signal</keyword>
<dbReference type="InterPro" id="IPR013766">
    <property type="entry name" value="Thioredoxin_domain"/>
</dbReference>
<dbReference type="GO" id="GO:0016491">
    <property type="term" value="F:oxidoreductase activity"/>
    <property type="evidence" value="ECO:0007669"/>
    <property type="project" value="InterPro"/>
</dbReference>
<dbReference type="SUPFAM" id="SSF52833">
    <property type="entry name" value="Thioredoxin-like"/>
    <property type="match status" value="1"/>
</dbReference>
<dbReference type="InterPro" id="IPR017937">
    <property type="entry name" value="Thioredoxin_CS"/>
</dbReference>
<dbReference type="Pfam" id="PF00578">
    <property type="entry name" value="AhpC-TSA"/>
    <property type="match status" value="1"/>
</dbReference>
<feature type="signal peptide" evidence="2">
    <location>
        <begin position="1"/>
        <end position="21"/>
    </location>
</feature>
<gene>
    <name evidence="4" type="ORF">DXU93_03080</name>
</gene>
<dbReference type="PROSITE" id="PS00194">
    <property type="entry name" value="THIOREDOXIN_1"/>
    <property type="match status" value="1"/>
</dbReference>
<dbReference type="PROSITE" id="PS51352">
    <property type="entry name" value="THIOREDOXIN_2"/>
    <property type="match status" value="1"/>
</dbReference>
<dbReference type="InterPro" id="IPR036249">
    <property type="entry name" value="Thioredoxin-like_sf"/>
</dbReference>
<protein>
    <submittedName>
        <fullName evidence="4">TlpA family protein disulfide reductase</fullName>
    </submittedName>
</protein>
<feature type="domain" description="Thioredoxin" evidence="3">
    <location>
        <begin position="27"/>
        <end position="174"/>
    </location>
</feature>
<dbReference type="PANTHER" id="PTHR42852">
    <property type="entry name" value="THIOL:DISULFIDE INTERCHANGE PROTEIN DSBE"/>
    <property type="match status" value="1"/>
</dbReference>
<keyword evidence="1" id="KW-0676">Redox-active center</keyword>
<evidence type="ECO:0000313" key="5">
    <source>
        <dbReference type="Proteomes" id="UP000257127"/>
    </source>
</evidence>